<reference evidence="7" key="1">
    <citation type="journal article" date="2015" name="Nature">
        <title>Complex archaea that bridge the gap between prokaryotes and eukaryotes.</title>
        <authorList>
            <person name="Spang A."/>
            <person name="Saw J.H."/>
            <person name="Jorgensen S.L."/>
            <person name="Zaremba-Niedzwiedzka K."/>
            <person name="Martijn J."/>
            <person name="Lind A.E."/>
            <person name="van Eijk R."/>
            <person name="Schleper C."/>
            <person name="Guy L."/>
            <person name="Ettema T.J."/>
        </authorList>
    </citation>
    <scope>NUCLEOTIDE SEQUENCE</scope>
</reference>
<evidence type="ECO:0000259" key="6">
    <source>
        <dbReference type="Pfam" id="PF08534"/>
    </source>
</evidence>
<dbReference type="SUPFAM" id="SSF52833">
    <property type="entry name" value="Thioredoxin-like"/>
    <property type="match status" value="1"/>
</dbReference>
<evidence type="ECO:0000256" key="4">
    <source>
        <dbReference type="ARBA" id="ARBA00023157"/>
    </source>
</evidence>
<dbReference type="PROSITE" id="PS01265">
    <property type="entry name" value="TPX"/>
    <property type="match status" value="1"/>
</dbReference>
<dbReference type="CDD" id="cd03014">
    <property type="entry name" value="PRX_Atyp2cys"/>
    <property type="match status" value="1"/>
</dbReference>
<evidence type="ECO:0000256" key="2">
    <source>
        <dbReference type="ARBA" id="ARBA00022862"/>
    </source>
</evidence>
<dbReference type="InterPro" id="IPR018219">
    <property type="entry name" value="Tpx_CS"/>
</dbReference>
<dbReference type="InterPro" id="IPR036249">
    <property type="entry name" value="Thioredoxin-like_sf"/>
</dbReference>
<accession>A0A0F9JFR2</accession>
<feature type="domain" description="Redoxin" evidence="6">
    <location>
        <begin position="1"/>
        <end position="114"/>
    </location>
</feature>
<dbReference type="AlphaFoldDB" id="A0A0F9JFR2"/>
<evidence type="ECO:0000256" key="5">
    <source>
        <dbReference type="ARBA" id="ARBA00023284"/>
    </source>
</evidence>
<protein>
    <recommendedName>
        <fullName evidence="6">Redoxin domain-containing protein</fullName>
    </recommendedName>
</protein>
<dbReference type="InterPro" id="IPR013740">
    <property type="entry name" value="Redoxin"/>
</dbReference>
<keyword evidence="3" id="KW-0560">Oxidoreductase</keyword>
<dbReference type="PANTHER" id="PTHR43110:SF1">
    <property type="entry name" value="THIOL PEROXIDASE"/>
    <property type="match status" value="1"/>
</dbReference>
<dbReference type="InterPro" id="IPR002065">
    <property type="entry name" value="TPX"/>
</dbReference>
<dbReference type="GO" id="GO:0008379">
    <property type="term" value="F:thioredoxin peroxidase activity"/>
    <property type="evidence" value="ECO:0007669"/>
    <property type="project" value="InterPro"/>
</dbReference>
<keyword evidence="5" id="KW-0676">Redox-active center</keyword>
<keyword evidence="2" id="KW-0049">Antioxidant</keyword>
<dbReference type="EMBL" id="LAZR01018081">
    <property type="protein sequence ID" value="KKL97792.1"/>
    <property type="molecule type" value="Genomic_DNA"/>
</dbReference>
<keyword evidence="4" id="KW-1015">Disulfide bond</keyword>
<comment type="caution">
    <text evidence="7">The sequence shown here is derived from an EMBL/GenBank/DDBJ whole genome shotgun (WGS) entry which is preliminary data.</text>
</comment>
<dbReference type="Gene3D" id="3.40.30.10">
    <property type="entry name" value="Glutaredoxin"/>
    <property type="match status" value="1"/>
</dbReference>
<evidence type="ECO:0000256" key="3">
    <source>
        <dbReference type="ARBA" id="ARBA00023002"/>
    </source>
</evidence>
<gene>
    <name evidence="7" type="ORF">LCGC14_1830860</name>
</gene>
<sequence length="120" mass="12886">MNIFPSVDTGVCAASVRAFNKKASELEETAVLCISKDLPFAQARFCGAEGLDSVVNLSDFRTGAFGTDYGLEITEGAFEGLLSRVVIVLDEEGKVIYTEQVSEIGKEPNYDAALSALQQQ</sequence>
<name>A0A0F9JFR2_9ZZZZ</name>
<evidence type="ECO:0000256" key="1">
    <source>
        <dbReference type="ARBA" id="ARBA00022559"/>
    </source>
</evidence>
<dbReference type="InterPro" id="IPR050455">
    <property type="entry name" value="Tpx_Peroxidase_subfamily"/>
</dbReference>
<evidence type="ECO:0000313" key="7">
    <source>
        <dbReference type="EMBL" id="KKL97792.1"/>
    </source>
</evidence>
<proteinExistence type="predicted"/>
<dbReference type="Pfam" id="PF08534">
    <property type="entry name" value="Redoxin"/>
    <property type="match status" value="1"/>
</dbReference>
<keyword evidence="1" id="KW-0575">Peroxidase</keyword>
<dbReference type="PANTHER" id="PTHR43110">
    <property type="entry name" value="THIOL PEROXIDASE"/>
    <property type="match status" value="1"/>
</dbReference>
<dbReference type="NCBIfam" id="NF001808">
    <property type="entry name" value="PRK00522.1"/>
    <property type="match status" value="1"/>
</dbReference>
<organism evidence="7">
    <name type="scientific">marine sediment metagenome</name>
    <dbReference type="NCBI Taxonomy" id="412755"/>
    <lineage>
        <taxon>unclassified sequences</taxon>
        <taxon>metagenomes</taxon>
        <taxon>ecological metagenomes</taxon>
    </lineage>
</organism>